<evidence type="ECO:0008006" key="3">
    <source>
        <dbReference type="Google" id="ProtNLM"/>
    </source>
</evidence>
<sequence length="120" mass="14109">MTEAFNNMLKDFRARTYLSLMKFIRRTVVTKFQLRKEECSRWKIEIPPTVNKKIVEANVESRILQIVHSGEGEYELMGLTRAYTAKLNKKSYECGFWKISGVPCSHVLAGIRHILWPMWN</sequence>
<reference evidence="1" key="1">
    <citation type="journal article" date="2023" name="Plant J.">
        <title>Genome sequences and population genomics provide insights into the demographic history, inbreeding, and mutation load of two 'living fossil' tree species of Dipteronia.</title>
        <authorList>
            <person name="Feng Y."/>
            <person name="Comes H.P."/>
            <person name="Chen J."/>
            <person name="Zhu S."/>
            <person name="Lu R."/>
            <person name="Zhang X."/>
            <person name="Li P."/>
            <person name="Qiu J."/>
            <person name="Olsen K.M."/>
            <person name="Qiu Y."/>
        </authorList>
    </citation>
    <scope>NUCLEOTIDE SEQUENCE</scope>
    <source>
        <strain evidence="1">KIB01</strain>
    </source>
</reference>
<name>A0AAE0CJ55_9ROSI</name>
<dbReference type="PANTHER" id="PTHR31973">
    <property type="entry name" value="POLYPROTEIN, PUTATIVE-RELATED"/>
    <property type="match status" value="1"/>
</dbReference>
<dbReference type="Proteomes" id="UP001280121">
    <property type="component" value="Unassembled WGS sequence"/>
</dbReference>
<comment type="caution">
    <text evidence="1">The sequence shown here is derived from an EMBL/GenBank/DDBJ whole genome shotgun (WGS) entry which is preliminary data.</text>
</comment>
<keyword evidence="2" id="KW-1185">Reference proteome</keyword>
<dbReference type="AlphaFoldDB" id="A0AAE0CJ55"/>
<accession>A0AAE0CJ55</accession>
<gene>
    <name evidence="1" type="ORF">Ddye_012324</name>
</gene>
<evidence type="ECO:0000313" key="2">
    <source>
        <dbReference type="Proteomes" id="UP001280121"/>
    </source>
</evidence>
<dbReference type="PANTHER" id="PTHR31973:SF187">
    <property type="entry name" value="MUTATOR TRANSPOSASE MUDRA PROTEIN"/>
    <property type="match status" value="1"/>
</dbReference>
<dbReference type="EMBL" id="JANJYI010000004">
    <property type="protein sequence ID" value="KAK2652468.1"/>
    <property type="molecule type" value="Genomic_DNA"/>
</dbReference>
<organism evidence="1 2">
    <name type="scientific">Dipteronia dyeriana</name>
    <dbReference type="NCBI Taxonomy" id="168575"/>
    <lineage>
        <taxon>Eukaryota</taxon>
        <taxon>Viridiplantae</taxon>
        <taxon>Streptophyta</taxon>
        <taxon>Embryophyta</taxon>
        <taxon>Tracheophyta</taxon>
        <taxon>Spermatophyta</taxon>
        <taxon>Magnoliopsida</taxon>
        <taxon>eudicotyledons</taxon>
        <taxon>Gunneridae</taxon>
        <taxon>Pentapetalae</taxon>
        <taxon>rosids</taxon>
        <taxon>malvids</taxon>
        <taxon>Sapindales</taxon>
        <taxon>Sapindaceae</taxon>
        <taxon>Hippocastanoideae</taxon>
        <taxon>Acereae</taxon>
        <taxon>Dipteronia</taxon>
    </lineage>
</organism>
<proteinExistence type="predicted"/>
<protein>
    <recommendedName>
        <fullName evidence="3">SWIM-type domain-containing protein</fullName>
    </recommendedName>
</protein>
<evidence type="ECO:0000313" key="1">
    <source>
        <dbReference type="EMBL" id="KAK2652468.1"/>
    </source>
</evidence>